<feature type="domain" description="Trans-2-enoyl-CoA reductase-like NAD(P)H binding" evidence="12">
    <location>
        <begin position="3"/>
        <end position="73"/>
    </location>
</feature>
<dbReference type="InterPro" id="IPR010758">
    <property type="entry name" value="Trans-2-enoyl-CoA_reductase"/>
</dbReference>
<dbReference type="NCBIfam" id="NF010177">
    <property type="entry name" value="PRK13656.1"/>
    <property type="match status" value="1"/>
</dbReference>
<comment type="pathway">
    <text evidence="9">Lipid metabolism; fatty acid biosynthesis.</text>
</comment>
<evidence type="ECO:0000313" key="14">
    <source>
        <dbReference type="Proteomes" id="UP000294746"/>
    </source>
</evidence>
<comment type="similarity">
    <text evidence="9">Belongs to the TER reductase family.</text>
</comment>
<dbReference type="EC" id="1.3.1.44" evidence="9"/>
<keyword evidence="2 9" id="KW-0444">Lipid biosynthesis</keyword>
<dbReference type="InterPro" id="IPR024910">
    <property type="entry name" value="Enoyl-CoA_Rdtase_cat_dom"/>
</dbReference>
<accession>A0A4R2S2B4</accession>
<reference evidence="13 14" key="1">
    <citation type="submission" date="2019-03" db="EMBL/GenBank/DDBJ databases">
        <title>Genomic Encyclopedia of Type Strains, Phase IV (KMG-IV): sequencing the most valuable type-strain genomes for metagenomic binning, comparative biology and taxonomic classification.</title>
        <authorList>
            <person name="Goeker M."/>
        </authorList>
    </citation>
    <scope>NUCLEOTIDE SEQUENCE [LARGE SCALE GENOMIC DNA]</scope>
    <source>
        <strain evidence="13 14">DSM 46831</strain>
    </source>
</reference>
<name>A0A4R2S2B4_9BACL</name>
<feature type="binding site" evidence="9">
    <location>
        <begin position="111"/>
        <end position="112"/>
    </location>
    <ligand>
        <name>NAD(+)</name>
        <dbReference type="ChEBI" id="CHEBI:57540"/>
    </ligand>
</feature>
<organism evidence="13 14">
    <name type="scientific">Baia soyae</name>
    <dbReference type="NCBI Taxonomy" id="1544746"/>
    <lineage>
        <taxon>Bacteria</taxon>
        <taxon>Bacillati</taxon>
        <taxon>Bacillota</taxon>
        <taxon>Bacilli</taxon>
        <taxon>Bacillales</taxon>
        <taxon>Thermoactinomycetaceae</taxon>
        <taxon>Baia</taxon>
    </lineage>
</organism>
<dbReference type="GO" id="GO:0004318">
    <property type="term" value="F:enoyl-[acyl-carrier-protein] reductase (NADH) activity"/>
    <property type="evidence" value="ECO:0007669"/>
    <property type="project" value="TreeGrafter"/>
</dbReference>
<dbReference type="Pfam" id="PF12241">
    <property type="entry name" value="Enoyl_reductase"/>
    <property type="match status" value="1"/>
</dbReference>
<feature type="domain" description="Trans-2-enoyl-CoA reductase catalytic" evidence="11">
    <location>
        <begin position="83"/>
        <end position="317"/>
    </location>
</feature>
<keyword evidence="5 9" id="KW-0520">NAD</keyword>
<dbReference type="GO" id="GO:0050343">
    <property type="term" value="F:trans-2-enoyl-CoA reductase (NADH) activity"/>
    <property type="evidence" value="ECO:0007669"/>
    <property type="project" value="UniProtKB-UniRule"/>
</dbReference>
<keyword evidence="7 9" id="KW-0275">Fatty acid biosynthesis</keyword>
<sequence length="379" mass="41967">MELKPRFRGFICTNAHPEGCKQQVKEQINFIQKQPTLTNGPKNVLVIGASKGFGLSARIVSAFGAGASTIGVFSGGQGTPKRGASAGWYNSMAFEEFAHEAGLYAKHVNGDAFSNEIKEETIQLIKQDLGKIDLVIYSLATAKRTDPQTGEAYYSVLKPIGAPYQNKTVHFHTGEVTQVELLPATEEEIADTVKVMGGEDWSAWMLALKEADVLSEGVKTIAFSYIGPEMTHPIYRNGTIGRAKDHLEATAHELSKELASVNGQAIVTVCKGLVTQSSTAIPVIPLYISALYKVMKEKGIHEGCIEQMSRLYHDFLYSNQPLQLDEEGRIRIDDWEMRAHVQQEVSEILEKVNSENVYELTDLKGFREDFFHLFGFEAD</sequence>
<evidence type="ECO:0000259" key="10">
    <source>
        <dbReference type="Pfam" id="PF07055"/>
    </source>
</evidence>
<feature type="binding site" evidence="9">
    <location>
        <begin position="139"/>
        <end position="140"/>
    </location>
    <ligand>
        <name>NAD(+)</name>
        <dbReference type="ChEBI" id="CHEBI:57540"/>
    </ligand>
</feature>
<dbReference type="Pfam" id="PF07055">
    <property type="entry name" value="Eno-Rase_FAD_bd"/>
    <property type="match status" value="1"/>
</dbReference>
<evidence type="ECO:0000256" key="5">
    <source>
        <dbReference type="ARBA" id="ARBA00023027"/>
    </source>
</evidence>
<dbReference type="InterPro" id="IPR050048">
    <property type="entry name" value="FabV-like_NADH_b"/>
</dbReference>
<evidence type="ECO:0000259" key="12">
    <source>
        <dbReference type="Pfam" id="PF12242"/>
    </source>
</evidence>
<dbReference type="Gene3D" id="3.40.50.720">
    <property type="entry name" value="NAD(P)-binding Rossmann-like Domain"/>
    <property type="match status" value="1"/>
</dbReference>
<evidence type="ECO:0000256" key="2">
    <source>
        <dbReference type="ARBA" id="ARBA00022516"/>
    </source>
</evidence>
<evidence type="ECO:0000256" key="3">
    <source>
        <dbReference type="ARBA" id="ARBA00022832"/>
    </source>
</evidence>
<keyword evidence="4 9" id="KW-0560">Oxidoreductase</keyword>
<comment type="subunit">
    <text evidence="1 9">Monomer.</text>
</comment>
<evidence type="ECO:0000256" key="7">
    <source>
        <dbReference type="ARBA" id="ARBA00023160"/>
    </source>
</evidence>
<keyword evidence="14" id="KW-1185">Reference proteome</keyword>
<feature type="binding site" evidence="9">
    <location>
        <position position="244"/>
    </location>
    <ligand>
        <name>NAD(+)</name>
        <dbReference type="ChEBI" id="CHEBI:57540"/>
    </ligand>
</feature>
<comment type="caution">
    <text evidence="9">Lacks conserved residue(s) required for the propagation of feature annotation.</text>
</comment>
<dbReference type="AlphaFoldDB" id="A0A4R2S2B4"/>
<evidence type="ECO:0000313" key="13">
    <source>
        <dbReference type="EMBL" id="TCP69786.1"/>
    </source>
</evidence>
<dbReference type="InterPro" id="IPR024906">
    <property type="entry name" value="Eno_Rdtase_FAD-bd_dom"/>
</dbReference>
<dbReference type="Proteomes" id="UP000294746">
    <property type="component" value="Unassembled WGS sequence"/>
</dbReference>
<dbReference type="UniPathway" id="UPA00094"/>
<protein>
    <recommendedName>
        <fullName evidence="9">Trans-2-enoyl-CoA reductase [NADH]</fullName>
        <shortName evidence="9">TER</shortName>
        <ecNumber evidence="9">1.3.1.44</ecNumber>
    </recommendedName>
</protein>
<dbReference type="RefSeq" id="WP_131848118.1">
    <property type="nucleotide sequence ID" value="NZ_SLXV01000006.1"/>
</dbReference>
<evidence type="ECO:0000256" key="9">
    <source>
        <dbReference type="HAMAP-Rule" id="MF_01838"/>
    </source>
</evidence>
<evidence type="ECO:0000256" key="4">
    <source>
        <dbReference type="ARBA" id="ARBA00023002"/>
    </source>
</evidence>
<gene>
    <name evidence="9" type="primary">fabV</name>
    <name evidence="13" type="ORF">EDD57_106102</name>
</gene>
<dbReference type="PANTHER" id="PTHR37480">
    <property type="entry name" value="ENOYL-[ACYL-CARRIER-PROTEIN] REDUCTASE [NADH]"/>
    <property type="match status" value="1"/>
</dbReference>
<keyword evidence="3 9" id="KW-0276">Fatty acid metabolism</keyword>
<feature type="active site" description="Proton donor" evidence="9">
    <location>
        <position position="235"/>
    </location>
</feature>
<feature type="binding site" evidence="9">
    <location>
        <begin position="273"/>
        <end position="275"/>
    </location>
    <ligand>
        <name>NAD(+)</name>
        <dbReference type="ChEBI" id="CHEBI:57540"/>
    </ligand>
</feature>
<dbReference type="PANTHER" id="PTHR37480:SF1">
    <property type="entry name" value="ENOYL-[ACYL-CARRIER-PROTEIN] REDUCTASE [NADH]"/>
    <property type="match status" value="1"/>
</dbReference>
<comment type="catalytic activity">
    <reaction evidence="8 9">
        <text>a 2,3-saturated acyl-CoA + NAD(+) = a (2E)-enoyl-CoA + NADH + H(+)</text>
        <dbReference type="Rhea" id="RHEA:18177"/>
        <dbReference type="ChEBI" id="CHEBI:15378"/>
        <dbReference type="ChEBI" id="CHEBI:57540"/>
        <dbReference type="ChEBI" id="CHEBI:57945"/>
        <dbReference type="ChEBI" id="CHEBI:58856"/>
        <dbReference type="ChEBI" id="CHEBI:65111"/>
        <dbReference type="EC" id="1.3.1.44"/>
    </reaction>
</comment>
<comment type="function">
    <text evidence="9">Involved in the fatty acid synthesis (FAS II). Catalyzes the reduction of a carbon-carbon double bond in an enoyl moiety that is covalently linked to a coenzyme A (CoA).</text>
</comment>
<dbReference type="NCBIfam" id="NF043048">
    <property type="entry name" value="EnoyACPredFabV"/>
    <property type="match status" value="1"/>
</dbReference>
<dbReference type="OrthoDB" id="9802260at2"/>
<dbReference type="Pfam" id="PF12242">
    <property type="entry name" value="Eno-Rase_NADH_b"/>
    <property type="match status" value="1"/>
</dbReference>
<dbReference type="HAMAP" id="MF_01838">
    <property type="entry name" value="FabV_reductase"/>
    <property type="match status" value="1"/>
</dbReference>
<dbReference type="GO" id="GO:0051287">
    <property type="term" value="F:NAD binding"/>
    <property type="evidence" value="ECO:0007669"/>
    <property type="project" value="UniProtKB-UniRule"/>
</dbReference>
<proteinExistence type="inferred from homology"/>
<evidence type="ECO:0000259" key="11">
    <source>
        <dbReference type="Pfam" id="PF12241"/>
    </source>
</evidence>
<feature type="binding site" evidence="9">
    <location>
        <position position="225"/>
    </location>
    <ligand>
        <name>substrate</name>
    </ligand>
</feature>
<evidence type="ECO:0000256" key="6">
    <source>
        <dbReference type="ARBA" id="ARBA00023098"/>
    </source>
</evidence>
<keyword evidence="6 9" id="KW-0443">Lipid metabolism</keyword>
<evidence type="ECO:0000256" key="1">
    <source>
        <dbReference type="ARBA" id="ARBA00011245"/>
    </source>
</evidence>
<feature type="domain" description="Enoyl reductase FAD binding" evidence="10">
    <location>
        <begin position="324"/>
        <end position="378"/>
    </location>
</feature>
<dbReference type="GO" id="GO:0006633">
    <property type="term" value="P:fatty acid biosynthetic process"/>
    <property type="evidence" value="ECO:0007669"/>
    <property type="project" value="UniProtKB-UniRule"/>
</dbReference>
<comment type="caution">
    <text evidence="13">The sequence shown here is derived from an EMBL/GenBank/DDBJ whole genome shotgun (WGS) entry which is preliminary data.</text>
</comment>
<evidence type="ECO:0000256" key="8">
    <source>
        <dbReference type="ARBA" id="ARBA00048302"/>
    </source>
</evidence>
<dbReference type="EMBL" id="SLXV01000006">
    <property type="protein sequence ID" value="TCP69786.1"/>
    <property type="molecule type" value="Genomic_DNA"/>
</dbReference>